<gene>
    <name evidence="2" type="ORF">A2435_00090</name>
</gene>
<dbReference type="PANTHER" id="PTHR43630:SF2">
    <property type="entry name" value="GLYCOSYLTRANSFERASE"/>
    <property type="match status" value="1"/>
</dbReference>
<dbReference type="CDD" id="cd02511">
    <property type="entry name" value="Beta4Glucosyltransferase"/>
    <property type="match status" value="1"/>
</dbReference>
<name>A0A1F8DE15_9BACT</name>
<dbReference type="InterPro" id="IPR029044">
    <property type="entry name" value="Nucleotide-diphossugar_trans"/>
</dbReference>
<comment type="caution">
    <text evidence="2">The sequence shown here is derived from an EMBL/GenBank/DDBJ whole genome shotgun (WGS) entry which is preliminary data.</text>
</comment>
<evidence type="ECO:0000313" key="3">
    <source>
        <dbReference type="Proteomes" id="UP000177400"/>
    </source>
</evidence>
<protein>
    <recommendedName>
        <fullName evidence="1">Glycosyltransferase 2-like domain-containing protein</fullName>
    </recommendedName>
</protein>
<dbReference type="AlphaFoldDB" id="A0A1F8DE15"/>
<dbReference type="Gene3D" id="3.90.550.10">
    <property type="entry name" value="Spore Coat Polysaccharide Biosynthesis Protein SpsA, Chain A"/>
    <property type="match status" value="1"/>
</dbReference>
<dbReference type="Pfam" id="PF00535">
    <property type="entry name" value="Glycos_transf_2"/>
    <property type="match status" value="1"/>
</dbReference>
<dbReference type="SUPFAM" id="SSF53448">
    <property type="entry name" value="Nucleotide-diphospho-sugar transferases"/>
    <property type="match status" value="1"/>
</dbReference>
<dbReference type="PANTHER" id="PTHR43630">
    <property type="entry name" value="POLY-BETA-1,6-N-ACETYL-D-GLUCOSAMINE SYNTHASE"/>
    <property type="match status" value="1"/>
</dbReference>
<dbReference type="InterPro" id="IPR001173">
    <property type="entry name" value="Glyco_trans_2-like"/>
</dbReference>
<reference evidence="2 3" key="1">
    <citation type="journal article" date="2016" name="Nat. Commun.">
        <title>Thousands of microbial genomes shed light on interconnected biogeochemical processes in an aquifer system.</title>
        <authorList>
            <person name="Anantharaman K."/>
            <person name="Brown C.T."/>
            <person name="Hug L.A."/>
            <person name="Sharon I."/>
            <person name="Castelle C.J."/>
            <person name="Probst A.J."/>
            <person name="Thomas B.C."/>
            <person name="Singh A."/>
            <person name="Wilkins M.J."/>
            <person name="Karaoz U."/>
            <person name="Brodie E.L."/>
            <person name="Williams K.H."/>
            <person name="Hubbard S.S."/>
            <person name="Banfield J.F."/>
        </authorList>
    </citation>
    <scope>NUCLEOTIDE SEQUENCE [LARGE SCALE GENOMIC DNA]</scope>
</reference>
<evidence type="ECO:0000259" key="1">
    <source>
        <dbReference type="Pfam" id="PF00535"/>
    </source>
</evidence>
<dbReference type="EMBL" id="MGIG01000002">
    <property type="protein sequence ID" value="OGM86840.1"/>
    <property type="molecule type" value="Genomic_DNA"/>
</dbReference>
<proteinExistence type="predicted"/>
<feature type="domain" description="Glycosyltransferase 2-like" evidence="1">
    <location>
        <begin position="5"/>
        <end position="97"/>
    </location>
</feature>
<dbReference type="Proteomes" id="UP000177400">
    <property type="component" value="Unassembled WGS sequence"/>
</dbReference>
<organism evidence="2 3">
    <name type="scientific">Candidatus Woesebacteria bacterium RIFOXYC1_FULL_46_16</name>
    <dbReference type="NCBI Taxonomy" id="1802546"/>
    <lineage>
        <taxon>Bacteria</taxon>
        <taxon>Candidatus Woeseibacteriota</taxon>
    </lineage>
</organism>
<evidence type="ECO:0000313" key="2">
    <source>
        <dbReference type="EMBL" id="OGM86840.1"/>
    </source>
</evidence>
<accession>A0A1F8DE15</accession>
<sequence>MPKLSVVLATRNEEKNIGDCLSSVRDIADEIVVVDEESKDGTAGIAGSLGARVVSVKHAPIFHATKQKALELATGDWILQLDADERVTPELAKEIKKVIGMSDGEIEKYQKSLKNRKLFLRHQKIIEERDGQVGKEGPYSGFFIPRLNYFLGKYLRYGGVYPDGVIRLVKRGRAYFPAKSVHEQISVDGKVGWLENDLIHMADPTFARYLKRNSYYIDLIVEEMKEEKLSKDIFQFVNYLVFKPVWWFFLTQVRHKGILDGFQGMVFSFFSALRFPRAYLRYLKP</sequence>